<reference evidence="1" key="1">
    <citation type="submission" date="2025-05" db="EMBL/GenBank/DDBJ databases">
        <title>FDA Reference Genome datasets for Cronobacter.</title>
        <authorList>
            <person name="Gopinath G.R."/>
        </authorList>
    </citation>
    <scope>NUCLEOTIDE SEQUENCE</scope>
    <source>
        <strain evidence="1">MOD1-Sh41s</strain>
    </source>
</reference>
<gene>
    <name evidence="1" type="ORF">BS411_011855</name>
</gene>
<evidence type="ECO:0000313" key="1">
    <source>
        <dbReference type="EMBL" id="XSF52680.1"/>
    </source>
</evidence>
<name>A0ACD5INP9_9ENTR</name>
<protein>
    <submittedName>
        <fullName evidence="1">Uncharacterized protein</fullName>
    </submittedName>
</protein>
<evidence type="ECO:0000313" key="2">
    <source>
        <dbReference type="Proteomes" id="UP000244623"/>
    </source>
</evidence>
<organism evidence="1 2">
    <name type="scientific">Cronobacter turicensis</name>
    <dbReference type="NCBI Taxonomy" id="413502"/>
    <lineage>
        <taxon>Bacteria</taxon>
        <taxon>Pseudomonadati</taxon>
        <taxon>Pseudomonadota</taxon>
        <taxon>Gammaproteobacteria</taxon>
        <taxon>Enterobacterales</taxon>
        <taxon>Enterobacteriaceae</taxon>
        <taxon>Cronobacter</taxon>
    </lineage>
</organism>
<dbReference type="EMBL" id="CP187984">
    <property type="protein sequence ID" value="XSF52680.1"/>
    <property type="molecule type" value="Genomic_DNA"/>
</dbReference>
<proteinExistence type="predicted"/>
<dbReference type="Proteomes" id="UP000244623">
    <property type="component" value="Chromosome"/>
</dbReference>
<accession>A0ACD5INP9</accession>
<sequence length="650" mass="69982">MANSYLNIPVPTPTNNPVPSADIRDHVFGGSKIDEFVTSLVNTYVDRFGNKHYTIEGLRWLAQQAIAQYGWIPVGTFQAGATITLPNEILKDTNDGEFYRWDGLLPKEVAVNSSPASSGGTGVGAWLSVGSSAFKNELAKPGGDKQVGSTFGGTVYSDYQPAQLRKKYQFGNAGSVSSQRDAVFYAAENLWYVSKSTTFPVTIPSAPDANWRCVGLLNGYPIYDVRNWGLVGDDYTDNTANFIQMLSKINTEYVTIEFPAGIFRYTNLGKITKNRLTLAGKGSMQTVLKCMNTTADHVAFDIDAWPDPVNPAQPYIDAFNLVGLHIEGNSNTATVLSVQGTGRCVWENVSVWGTKSTGTGIIFKSIQLGRYSNLMCSKYRNLAGQTVNVPLLGMLVTVGTRAGGGEGSPTNNNFISLYMEGVSRGLNMTWGDGNQFLGGSCESNSDYGTNISSNCRFNTFIGMGNENLNASTGDFVDRGRYSKFLNCYSSQRFVAQGFNGLIDGGYFELIEVQSVAIGYEVKNAAVNNWNTGSGGFTDAGSGTRKRSIYDIDTSAFINTTDVRTAVTMSLTPVTGGTRGTWLNDTRLPCTVYVQGSATITLATVSRGGDSVNIPTSSIQAVRLESGDTIALTWSSSGSGPTLSRRTHTEG</sequence>